<dbReference type="EMBL" id="SGBB01000017">
    <property type="protein sequence ID" value="RZD17985.1"/>
    <property type="molecule type" value="Genomic_DNA"/>
</dbReference>
<dbReference type="SUPFAM" id="SSF48452">
    <property type="entry name" value="TPR-like"/>
    <property type="match status" value="1"/>
</dbReference>
<dbReference type="Gene3D" id="1.25.40.10">
    <property type="entry name" value="Tetratricopeptide repeat domain"/>
    <property type="match status" value="1"/>
</dbReference>
<protein>
    <submittedName>
        <fullName evidence="1">Tetratricopeptide repeat protein</fullName>
    </submittedName>
</protein>
<name>A0A519BL44_9DELT</name>
<accession>A0A519BL44</accession>
<dbReference type="Proteomes" id="UP000319296">
    <property type="component" value="Unassembled WGS sequence"/>
</dbReference>
<evidence type="ECO:0000313" key="1">
    <source>
        <dbReference type="EMBL" id="RZD17985.1"/>
    </source>
</evidence>
<comment type="caution">
    <text evidence="1">The sequence shown here is derived from an EMBL/GenBank/DDBJ whole genome shotgun (WGS) entry which is preliminary data.</text>
</comment>
<reference evidence="1 2" key="1">
    <citation type="journal article" date="2019" name="ISME J.">
        <title>Insights into ecological role of a new deltaproteobacterial order Candidatus Acidulodesulfobacterales by metagenomics and metatranscriptomics.</title>
        <authorList>
            <person name="Tan S."/>
            <person name="Liu J."/>
            <person name="Fang Y."/>
            <person name="Hedlund B.P."/>
            <person name="Lian Z.H."/>
            <person name="Huang L.Y."/>
            <person name="Li J.T."/>
            <person name="Huang L.N."/>
            <person name="Li W.J."/>
            <person name="Jiang H.C."/>
            <person name="Dong H.L."/>
            <person name="Shu W.S."/>
        </authorList>
    </citation>
    <scope>NUCLEOTIDE SEQUENCE [LARGE SCALE GENOMIC DNA]</scope>
    <source>
        <strain evidence="1">AP1</strain>
    </source>
</reference>
<proteinExistence type="predicted"/>
<dbReference type="AlphaFoldDB" id="A0A519BL44"/>
<dbReference type="InterPro" id="IPR019734">
    <property type="entry name" value="TPR_rpt"/>
</dbReference>
<gene>
    <name evidence="1" type="ORF">EVG15_08445</name>
</gene>
<evidence type="ECO:0000313" key="2">
    <source>
        <dbReference type="Proteomes" id="UP000319296"/>
    </source>
</evidence>
<dbReference type="InterPro" id="IPR011990">
    <property type="entry name" value="TPR-like_helical_dom_sf"/>
</dbReference>
<dbReference type="Pfam" id="PF13181">
    <property type="entry name" value="TPR_8"/>
    <property type="match status" value="1"/>
</dbReference>
<sequence>MWLLCLYCFWQRWAGDYLNLGRSYIFVKKYSTAKKYILKSISMEKKIGNKKWIGDGFDYLGRLYRNEKDNKKALLYYGRAYDMFKISGDTSGMRDCLFMINKIKNKN</sequence>
<organism evidence="1 2">
    <name type="scientific">Candidatus Acididesulfobacter diazotrophicus</name>
    <dbReference type="NCBI Taxonomy" id="2597226"/>
    <lineage>
        <taxon>Bacteria</taxon>
        <taxon>Deltaproteobacteria</taxon>
        <taxon>Candidatus Acidulodesulfobacterales</taxon>
        <taxon>Candidatus Acididesulfobacter</taxon>
    </lineage>
</organism>